<accession>A0ABV1E5L8</accession>
<dbReference type="Gene3D" id="3.90.1150.10">
    <property type="entry name" value="Aspartate Aminotransferase, domain 1"/>
    <property type="match status" value="1"/>
</dbReference>
<comment type="cofactor">
    <cofactor evidence="1">
        <name>pyridoxal 5'-phosphate</name>
        <dbReference type="ChEBI" id="CHEBI:597326"/>
    </cofactor>
</comment>
<dbReference type="Pfam" id="PF00266">
    <property type="entry name" value="Aminotran_5"/>
    <property type="match status" value="1"/>
</dbReference>
<comment type="catalytic activity">
    <reaction evidence="8">
        <text>(sulfur carrier)-H + L-cysteine = (sulfur carrier)-SH + L-alanine</text>
        <dbReference type="Rhea" id="RHEA:43892"/>
        <dbReference type="Rhea" id="RHEA-COMP:14737"/>
        <dbReference type="Rhea" id="RHEA-COMP:14739"/>
        <dbReference type="ChEBI" id="CHEBI:29917"/>
        <dbReference type="ChEBI" id="CHEBI:35235"/>
        <dbReference type="ChEBI" id="CHEBI:57972"/>
        <dbReference type="ChEBI" id="CHEBI:64428"/>
        <dbReference type="EC" id="2.8.1.7"/>
    </reaction>
</comment>
<dbReference type="PANTHER" id="PTHR11601:SF34">
    <property type="entry name" value="CYSTEINE DESULFURASE"/>
    <property type="match status" value="1"/>
</dbReference>
<dbReference type="PANTHER" id="PTHR11601">
    <property type="entry name" value="CYSTEINE DESULFURYLASE FAMILY MEMBER"/>
    <property type="match status" value="1"/>
</dbReference>
<keyword evidence="5" id="KW-0663">Pyridoxal phosphate</keyword>
<reference evidence="10 11" key="1">
    <citation type="submission" date="2024-03" db="EMBL/GenBank/DDBJ databases">
        <title>Human intestinal bacterial collection.</title>
        <authorList>
            <person name="Pauvert C."/>
            <person name="Hitch T.C.A."/>
            <person name="Clavel T."/>
        </authorList>
    </citation>
    <scope>NUCLEOTIDE SEQUENCE [LARGE SCALE GENOMIC DNA]</scope>
    <source>
        <strain evidence="10 11">CLA-JM-H44</strain>
    </source>
</reference>
<dbReference type="InterPro" id="IPR000192">
    <property type="entry name" value="Aminotrans_V_dom"/>
</dbReference>
<dbReference type="InterPro" id="IPR016454">
    <property type="entry name" value="Cysteine_dSase"/>
</dbReference>
<gene>
    <name evidence="10" type="ORF">WMO26_12910</name>
</gene>
<dbReference type="Gene3D" id="1.10.260.50">
    <property type="match status" value="1"/>
</dbReference>
<dbReference type="SUPFAM" id="SSF53383">
    <property type="entry name" value="PLP-dependent transferases"/>
    <property type="match status" value="1"/>
</dbReference>
<evidence type="ECO:0000256" key="6">
    <source>
        <dbReference type="ARBA" id="ARBA00023004"/>
    </source>
</evidence>
<protein>
    <submittedName>
        <fullName evidence="10">Cysteine desulfurase family protein</fullName>
    </submittedName>
</protein>
<evidence type="ECO:0000256" key="7">
    <source>
        <dbReference type="ARBA" id="ARBA00023014"/>
    </source>
</evidence>
<keyword evidence="3" id="KW-0808">Transferase</keyword>
<feature type="domain" description="Aminotransferase class V" evidence="9">
    <location>
        <begin position="4"/>
        <end position="363"/>
    </location>
</feature>
<dbReference type="EMBL" id="JBBMFD010000039">
    <property type="protein sequence ID" value="MEQ2441731.1"/>
    <property type="molecule type" value="Genomic_DNA"/>
</dbReference>
<evidence type="ECO:0000259" key="9">
    <source>
        <dbReference type="Pfam" id="PF00266"/>
    </source>
</evidence>
<keyword evidence="7" id="KW-0411">Iron-sulfur</keyword>
<dbReference type="Proteomes" id="UP001489509">
    <property type="component" value="Unassembled WGS sequence"/>
</dbReference>
<comment type="caution">
    <text evidence="10">The sequence shown here is derived from an EMBL/GenBank/DDBJ whole genome shotgun (WGS) entry which is preliminary data.</text>
</comment>
<dbReference type="RefSeq" id="WP_349221011.1">
    <property type="nucleotide sequence ID" value="NZ_JBBMFD010000039.1"/>
</dbReference>
<evidence type="ECO:0000256" key="3">
    <source>
        <dbReference type="ARBA" id="ARBA00022679"/>
    </source>
</evidence>
<dbReference type="Gene3D" id="3.40.640.10">
    <property type="entry name" value="Type I PLP-dependent aspartate aminotransferase-like (Major domain)"/>
    <property type="match status" value="1"/>
</dbReference>
<evidence type="ECO:0000313" key="10">
    <source>
        <dbReference type="EMBL" id="MEQ2441731.1"/>
    </source>
</evidence>
<evidence type="ECO:0000313" key="11">
    <source>
        <dbReference type="Proteomes" id="UP001489509"/>
    </source>
</evidence>
<keyword evidence="6" id="KW-0408">Iron</keyword>
<keyword evidence="4" id="KW-0479">Metal-binding</keyword>
<comment type="similarity">
    <text evidence="2">Belongs to the class-V pyridoxal-phosphate-dependent aminotransferase family. NifS/IscS subfamily.</text>
</comment>
<keyword evidence="11" id="KW-1185">Reference proteome</keyword>
<evidence type="ECO:0000256" key="2">
    <source>
        <dbReference type="ARBA" id="ARBA00006490"/>
    </source>
</evidence>
<evidence type="ECO:0000256" key="8">
    <source>
        <dbReference type="ARBA" id="ARBA00050776"/>
    </source>
</evidence>
<evidence type="ECO:0000256" key="1">
    <source>
        <dbReference type="ARBA" id="ARBA00001933"/>
    </source>
</evidence>
<dbReference type="InterPro" id="IPR015422">
    <property type="entry name" value="PyrdxlP-dep_Trfase_small"/>
</dbReference>
<dbReference type="InterPro" id="IPR015424">
    <property type="entry name" value="PyrdxlP-dep_Trfase"/>
</dbReference>
<organism evidence="10 11">
    <name type="scientific">Solibaculum intestinale</name>
    <dbReference type="NCBI Taxonomy" id="3133165"/>
    <lineage>
        <taxon>Bacteria</taxon>
        <taxon>Bacillati</taxon>
        <taxon>Bacillota</taxon>
        <taxon>Clostridia</taxon>
        <taxon>Eubacteriales</taxon>
        <taxon>Oscillospiraceae</taxon>
        <taxon>Solibaculum</taxon>
    </lineage>
</organism>
<proteinExistence type="inferred from homology"/>
<evidence type="ECO:0000256" key="5">
    <source>
        <dbReference type="ARBA" id="ARBA00022898"/>
    </source>
</evidence>
<dbReference type="PIRSF" id="PIRSF005572">
    <property type="entry name" value="NifS"/>
    <property type="match status" value="1"/>
</dbReference>
<sequence length="378" mass="40294">MKDIYLDNSATTKVCPQAAEAVRRLLCETYANPSSLHAMGAAAERELSHARQTVAKVLGCNQREVFFTSGGTEANNLALFGAAAARKRLGNRIVTTRIEHPSVYEPALQLEKQGFEVVFLEPDETGNIPVQAVFEAITPDTVLVSMMLVNNETGVRLPVETAAKAIKRAGAPALLHCDAVQAFGKLPCKPASLGADLMTLSAHKIHGPKGTGALYIRRGVRIEPRTFGGSQEQGLRPGTEASALIAGFGAAVEALGTGSAFLEHTAQLKDRLYEKLRSIPGISFNSPADAVPYIVNLSVEGIRSETMLHHLAARGISVSSGSACSKGKHSRVLAAQRLADDRVDGALRISFSRENDTLDVDAFVEGVLDGMARLARRS</sequence>
<name>A0ABV1E5L8_9FIRM</name>
<evidence type="ECO:0000256" key="4">
    <source>
        <dbReference type="ARBA" id="ARBA00022723"/>
    </source>
</evidence>
<dbReference type="InterPro" id="IPR015421">
    <property type="entry name" value="PyrdxlP-dep_Trfase_major"/>
</dbReference>